<dbReference type="AlphaFoldDB" id="A0A4C1XJ24"/>
<dbReference type="EMBL" id="BGZK01000882">
    <property type="protein sequence ID" value="GBP63916.1"/>
    <property type="molecule type" value="Genomic_DNA"/>
</dbReference>
<comment type="caution">
    <text evidence="1">The sequence shown here is derived from an EMBL/GenBank/DDBJ whole genome shotgun (WGS) entry which is preliminary data.</text>
</comment>
<dbReference type="OrthoDB" id="6430887at2759"/>
<keyword evidence="2" id="KW-1185">Reference proteome</keyword>
<evidence type="ECO:0000313" key="1">
    <source>
        <dbReference type="EMBL" id="GBP63916.1"/>
    </source>
</evidence>
<proteinExistence type="predicted"/>
<evidence type="ECO:0000313" key="2">
    <source>
        <dbReference type="Proteomes" id="UP000299102"/>
    </source>
</evidence>
<accession>A0A4C1XJ24</accession>
<sequence>MIYINDEFCYKEIHNNNVVKTIDHNLSCPTHKKADTKIVFHVCKLDFDAHVTIRCSDTDIAIIMLGNMNAIQNDLKITKLIGFGNSQRFMNITTLYEKLGANLCSALPGFHALTGCDFNPAL</sequence>
<organism evidence="1 2">
    <name type="scientific">Eumeta variegata</name>
    <name type="common">Bagworm moth</name>
    <name type="synonym">Eumeta japonica</name>
    <dbReference type="NCBI Taxonomy" id="151549"/>
    <lineage>
        <taxon>Eukaryota</taxon>
        <taxon>Metazoa</taxon>
        <taxon>Ecdysozoa</taxon>
        <taxon>Arthropoda</taxon>
        <taxon>Hexapoda</taxon>
        <taxon>Insecta</taxon>
        <taxon>Pterygota</taxon>
        <taxon>Neoptera</taxon>
        <taxon>Endopterygota</taxon>
        <taxon>Lepidoptera</taxon>
        <taxon>Glossata</taxon>
        <taxon>Ditrysia</taxon>
        <taxon>Tineoidea</taxon>
        <taxon>Psychidae</taxon>
        <taxon>Oiketicinae</taxon>
        <taxon>Eumeta</taxon>
    </lineage>
</organism>
<name>A0A4C1XJ24_EUMVA</name>
<gene>
    <name evidence="1" type="ORF">EVAR_39579_1</name>
</gene>
<dbReference type="Proteomes" id="UP000299102">
    <property type="component" value="Unassembled WGS sequence"/>
</dbReference>
<protein>
    <submittedName>
        <fullName evidence="1">Uncharacterized protein</fullName>
    </submittedName>
</protein>
<reference evidence="1 2" key="1">
    <citation type="journal article" date="2019" name="Commun. Biol.">
        <title>The bagworm genome reveals a unique fibroin gene that provides high tensile strength.</title>
        <authorList>
            <person name="Kono N."/>
            <person name="Nakamura H."/>
            <person name="Ohtoshi R."/>
            <person name="Tomita M."/>
            <person name="Numata K."/>
            <person name="Arakawa K."/>
        </authorList>
    </citation>
    <scope>NUCLEOTIDE SEQUENCE [LARGE SCALE GENOMIC DNA]</scope>
</reference>